<keyword evidence="2 4" id="KW-0378">Hydrolase</keyword>
<evidence type="ECO:0000313" key="4">
    <source>
        <dbReference type="EMBL" id="MFC4393581.1"/>
    </source>
</evidence>
<keyword evidence="5" id="KW-1185">Reference proteome</keyword>
<protein>
    <submittedName>
        <fullName evidence="4">Alpha/beta fold hydrolase</fullName>
    </submittedName>
</protein>
<dbReference type="Gene3D" id="3.40.50.1820">
    <property type="entry name" value="alpha/beta hydrolase"/>
    <property type="match status" value="1"/>
</dbReference>
<dbReference type="PRINTS" id="PR00793">
    <property type="entry name" value="PROAMNOPTASE"/>
</dbReference>
<evidence type="ECO:0000256" key="2">
    <source>
        <dbReference type="ARBA" id="ARBA00022801"/>
    </source>
</evidence>
<dbReference type="RefSeq" id="WP_179003841.1">
    <property type="nucleotide sequence ID" value="NZ_JBHSCO010000006.1"/>
</dbReference>
<sequence length="318" mass="36250">MKPKTILFAFLIFCMGYNGFSQQNAEIKKTNDSTIVSSDGVPLFLKVSRKGEVCIFVHGGPGAWSKSFEELGGNVLEDKLKMCYYDQRGCGRSQSSKNNNYSLDRMIDDIEDIRLYLNVPKVFVMGHSFGGILATKYAEKYPEHVKGLILLNATLDINYSLRNQISFISKTIDEDIPFQNSDSVIDTFFEAKKRLSKTDLNYKILSDNKTNVEKLDKLDNSQKRNSAFAQHALISPVYFSDFTKETALIKVPTLIITGTKDNNIGPEHYKSFLFPNQEVKIIDGGHILYFEKNKEFKNTVQAFVKKIELKDKRNKKKN</sequence>
<organism evidence="4 5">
    <name type="scientific">Flavobacterium quisquiliarum</name>
    <dbReference type="NCBI Taxonomy" id="1834436"/>
    <lineage>
        <taxon>Bacteria</taxon>
        <taxon>Pseudomonadati</taxon>
        <taxon>Bacteroidota</taxon>
        <taxon>Flavobacteriia</taxon>
        <taxon>Flavobacteriales</taxon>
        <taxon>Flavobacteriaceae</taxon>
        <taxon>Flavobacterium</taxon>
    </lineage>
</organism>
<dbReference type="EMBL" id="JBHSCO010000006">
    <property type="protein sequence ID" value="MFC4393581.1"/>
    <property type="molecule type" value="Genomic_DNA"/>
</dbReference>
<accession>A0ABV8WE93</accession>
<gene>
    <name evidence="4" type="ORF">ACFOY0_21490</name>
</gene>
<comment type="similarity">
    <text evidence="1">Belongs to the peptidase S33 family.</text>
</comment>
<dbReference type="Pfam" id="PF00561">
    <property type="entry name" value="Abhydrolase_1"/>
    <property type="match status" value="1"/>
</dbReference>
<dbReference type="InterPro" id="IPR002410">
    <property type="entry name" value="Peptidase_S33"/>
</dbReference>
<dbReference type="PRINTS" id="PR00111">
    <property type="entry name" value="ABHYDROLASE"/>
</dbReference>
<proteinExistence type="inferred from homology"/>
<evidence type="ECO:0000313" key="5">
    <source>
        <dbReference type="Proteomes" id="UP001595719"/>
    </source>
</evidence>
<evidence type="ECO:0000259" key="3">
    <source>
        <dbReference type="Pfam" id="PF00561"/>
    </source>
</evidence>
<dbReference type="PANTHER" id="PTHR43798">
    <property type="entry name" value="MONOACYLGLYCEROL LIPASE"/>
    <property type="match status" value="1"/>
</dbReference>
<dbReference type="InterPro" id="IPR050266">
    <property type="entry name" value="AB_hydrolase_sf"/>
</dbReference>
<dbReference type="SUPFAM" id="SSF53474">
    <property type="entry name" value="alpha/beta-Hydrolases"/>
    <property type="match status" value="1"/>
</dbReference>
<dbReference type="InterPro" id="IPR000073">
    <property type="entry name" value="AB_hydrolase_1"/>
</dbReference>
<dbReference type="PANTHER" id="PTHR43798:SF31">
    <property type="entry name" value="AB HYDROLASE SUPERFAMILY PROTEIN YCLE"/>
    <property type="match status" value="1"/>
</dbReference>
<name>A0ABV8WE93_9FLAO</name>
<dbReference type="GO" id="GO:0016787">
    <property type="term" value="F:hydrolase activity"/>
    <property type="evidence" value="ECO:0007669"/>
    <property type="project" value="UniProtKB-KW"/>
</dbReference>
<dbReference type="Proteomes" id="UP001595719">
    <property type="component" value="Unassembled WGS sequence"/>
</dbReference>
<reference evidence="5" key="1">
    <citation type="journal article" date="2019" name="Int. J. Syst. Evol. Microbiol.">
        <title>The Global Catalogue of Microorganisms (GCM) 10K type strain sequencing project: providing services to taxonomists for standard genome sequencing and annotation.</title>
        <authorList>
            <consortium name="The Broad Institute Genomics Platform"/>
            <consortium name="The Broad Institute Genome Sequencing Center for Infectious Disease"/>
            <person name="Wu L."/>
            <person name="Ma J."/>
        </authorList>
    </citation>
    <scope>NUCLEOTIDE SEQUENCE [LARGE SCALE GENOMIC DNA]</scope>
    <source>
        <strain evidence="5">CGMCC 1.15345</strain>
    </source>
</reference>
<dbReference type="InterPro" id="IPR029058">
    <property type="entry name" value="AB_hydrolase_fold"/>
</dbReference>
<feature type="domain" description="AB hydrolase-1" evidence="3">
    <location>
        <begin position="55"/>
        <end position="292"/>
    </location>
</feature>
<comment type="caution">
    <text evidence="4">The sequence shown here is derived from an EMBL/GenBank/DDBJ whole genome shotgun (WGS) entry which is preliminary data.</text>
</comment>
<evidence type="ECO:0000256" key="1">
    <source>
        <dbReference type="ARBA" id="ARBA00010088"/>
    </source>
</evidence>